<evidence type="ECO:0000256" key="3">
    <source>
        <dbReference type="ARBA" id="ARBA00022723"/>
    </source>
</evidence>
<evidence type="ECO:0000259" key="6">
    <source>
        <dbReference type="SMART" id="SM00849"/>
    </source>
</evidence>
<proteinExistence type="inferred from homology"/>
<evidence type="ECO:0000256" key="2">
    <source>
        <dbReference type="ARBA" id="ARBA00007749"/>
    </source>
</evidence>
<reference evidence="7 8" key="1">
    <citation type="submission" date="2020-08" db="EMBL/GenBank/DDBJ databases">
        <title>Genome public.</title>
        <authorList>
            <person name="Liu C."/>
            <person name="Sun Q."/>
        </authorList>
    </citation>
    <scope>NUCLEOTIDE SEQUENCE [LARGE SCALE GENOMIC DNA]</scope>
    <source>
        <strain evidence="7 8">NSJ-9</strain>
    </source>
</reference>
<comment type="similarity">
    <text evidence="2">Belongs to the metallo-beta-lactamase superfamily.</text>
</comment>
<comment type="caution">
    <text evidence="7">The sequence shown here is derived from an EMBL/GenBank/DDBJ whole genome shotgun (WGS) entry which is preliminary data.</text>
</comment>
<keyword evidence="4" id="KW-0378">Hydrolase</keyword>
<dbReference type="InterPro" id="IPR036866">
    <property type="entry name" value="RibonucZ/Hydroxyglut_hydro"/>
</dbReference>
<feature type="domain" description="Metallo-beta-lactamase" evidence="6">
    <location>
        <begin position="21"/>
        <end position="197"/>
    </location>
</feature>
<dbReference type="PANTHER" id="PTHR42978">
    <property type="entry name" value="QUORUM-QUENCHING LACTONASE YTNP-RELATED-RELATED"/>
    <property type="match status" value="1"/>
</dbReference>
<keyword evidence="8" id="KW-1185">Reference proteome</keyword>
<dbReference type="PANTHER" id="PTHR42978:SF2">
    <property type="entry name" value="102 KBASES UNSTABLE REGION: FROM 1 TO 119443"/>
    <property type="match status" value="1"/>
</dbReference>
<organism evidence="7 8">
    <name type="scientific">Roseburia lenta</name>
    <dbReference type="NCBI Taxonomy" id="2763061"/>
    <lineage>
        <taxon>Bacteria</taxon>
        <taxon>Bacillati</taxon>
        <taxon>Bacillota</taxon>
        <taxon>Clostridia</taxon>
        <taxon>Lachnospirales</taxon>
        <taxon>Lachnospiraceae</taxon>
        <taxon>Roseburia</taxon>
    </lineage>
</organism>
<evidence type="ECO:0000256" key="5">
    <source>
        <dbReference type="ARBA" id="ARBA00022833"/>
    </source>
</evidence>
<dbReference type="SUPFAM" id="SSF56281">
    <property type="entry name" value="Metallo-hydrolase/oxidoreductase"/>
    <property type="match status" value="1"/>
</dbReference>
<dbReference type="RefSeq" id="WP_118536122.1">
    <property type="nucleotide sequence ID" value="NZ_JACOPG010000005.1"/>
</dbReference>
<accession>A0ABR7GIT9</accession>
<dbReference type="Pfam" id="PF00753">
    <property type="entry name" value="Lactamase_B"/>
    <property type="match status" value="1"/>
</dbReference>
<dbReference type="SMART" id="SM00849">
    <property type="entry name" value="Lactamase_B"/>
    <property type="match status" value="1"/>
</dbReference>
<evidence type="ECO:0000313" key="7">
    <source>
        <dbReference type="EMBL" id="MBC5687204.1"/>
    </source>
</evidence>
<evidence type="ECO:0000256" key="4">
    <source>
        <dbReference type="ARBA" id="ARBA00022801"/>
    </source>
</evidence>
<dbReference type="Gene3D" id="3.60.15.10">
    <property type="entry name" value="Ribonuclease Z/Hydroxyacylglutathione hydrolase-like"/>
    <property type="match status" value="1"/>
</dbReference>
<dbReference type="Proteomes" id="UP000643810">
    <property type="component" value="Unassembled WGS sequence"/>
</dbReference>
<comment type="cofactor">
    <cofactor evidence="1">
        <name>Zn(2+)</name>
        <dbReference type="ChEBI" id="CHEBI:29105"/>
    </cofactor>
</comment>
<sequence>MKVKTLLEGKPFMTEYGIVGYSTVVLIACDDEKNILYDCGSKGCALQLKEALEKAGMKPEDITHVVISHLHFDHVGNLPLFSDAEILLNKIEWESANQTPDEWHSIQTLAYLEKRGNLRFVKEGDIISEEVSVMELPGHTPGLIGLRCGAETILCSDAMKNRYELWKNIPLMSQNLEQSRRSIQRIKENARYIYPGHDGMLDLLHENSDEYPAVTLRYADGRQIDIKA</sequence>
<gene>
    <name evidence="7" type="ORF">H8R94_11435</name>
</gene>
<dbReference type="EMBL" id="JACOPG010000005">
    <property type="protein sequence ID" value="MBC5687204.1"/>
    <property type="molecule type" value="Genomic_DNA"/>
</dbReference>
<evidence type="ECO:0000256" key="1">
    <source>
        <dbReference type="ARBA" id="ARBA00001947"/>
    </source>
</evidence>
<keyword evidence="3" id="KW-0479">Metal-binding</keyword>
<evidence type="ECO:0000313" key="8">
    <source>
        <dbReference type="Proteomes" id="UP000643810"/>
    </source>
</evidence>
<protein>
    <submittedName>
        <fullName evidence="7">MBL fold metallo-hydrolase</fullName>
    </submittedName>
</protein>
<dbReference type="InterPro" id="IPR051013">
    <property type="entry name" value="MBL_superfamily_lactonases"/>
</dbReference>
<dbReference type="PROSITE" id="PS51257">
    <property type="entry name" value="PROKAR_LIPOPROTEIN"/>
    <property type="match status" value="1"/>
</dbReference>
<keyword evidence="5" id="KW-0862">Zinc</keyword>
<name>A0ABR7GIT9_9FIRM</name>
<dbReference type="InterPro" id="IPR001279">
    <property type="entry name" value="Metallo-B-lactamas"/>
</dbReference>